<dbReference type="AlphaFoldDB" id="A0A4V2ELL3"/>
<dbReference type="RefSeq" id="WP_130477058.1">
    <property type="nucleotide sequence ID" value="NZ_SFCC01000010.1"/>
</dbReference>
<protein>
    <submittedName>
        <fullName evidence="1">ATP-binding protein</fullName>
    </submittedName>
</protein>
<dbReference type="EMBL" id="SFCC01000010">
    <property type="protein sequence ID" value="RZQ61965.1"/>
    <property type="molecule type" value="Genomic_DNA"/>
</dbReference>
<comment type="caution">
    <text evidence="1">The sequence shown here is derived from an EMBL/GenBank/DDBJ whole genome shotgun (WGS) entry which is preliminary data.</text>
</comment>
<sequence length="167" mass="18537">MTTHTAQVDDLRLVALPNAVNCTALFVRFTLREWSLSMLRDRVERMACDLVSAVVEDANPASPHFLTVRLRLRGEHLSVEVEDDEPMRPHAKAPAYSDTRSGIESYGARGKMVWCELALPGGVNATSVTLPRRDGRRSVVPESVHDEVYTQNDPEILGRILSGLTRG</sequence>
<evidence type="ECO:0000313" key="2">
    <source>
        <dbReference type="Proteomes" id="UP000292003"/>
    </source>
</evidence>
<proteinExistence type="predicted"/>
<dbReference type="OrthoDB" id="5180771at2"/>
<dbReference type="InterPro" id="IPR036890">
    <property type="entry name" value="HATPase_C_sf"/>
</dbReference>
<keyword evidence="1" id="KW-0547">Nucleotide-binding</keyword>
<dbReference type="GO" id="GO:0005524">
    <property type="term" value="F:ATP binding"/>
    <property type="evidence" value="ECO:0007669"/>
    <property type="project" value="UniProtKB-KW"/>
</dbReference>
<keyword evidence="2" id="KW-1185">Reference proteome</keyword>
<reference evidence="1 2" key="1">
    <citation type="submission" date="2019-02" db="EMBL/GenBank/DDBJ databases">
        <title>Draft genome sequence of Amycolatopsis sp. 8-3EHSu isolated from roots of Suaeda maritima.</title>
        <authorList>
            <person name="Duangmal K."/>
            <person name="Chantavorakit T."/>
        </authorList>
    </citation>
    <scope>NUCLEOTIDE SEQUENCE [LARGE SCALE GENOMIC DNA]</scope>
    <source>
        <strain evidence="1 2">8-3EHSu</strain>
    </source>
</reference>
<name>A0A4V2ELL3_9PSEU</name>
<dbReference type="Gene3D" id="3.30.565.10">
    <property type="entry name" value="Histidine kinase-like ATPase, C-terminal domain"/>
    <property type="match status" value="1"/>
</dbReference>
<evidence type="ECO:0000313" key="1">
    <source>
        <dbReference type="EMBL" id="RZQ61965.1"/>
    </source>
</evidence>
<dbReference type="Proteomes" id="UP000292003">
    <property type="component" value="Unassembled WGS sequence"/>
</dbReference>
<accession>A0A4V2ELL3</accession>
<keyword evidence="1" id="KW-0067">ATP-binding</keyword>
<gene>
    <name evidence="1" type="ORF">EWH70_20360</name>
</gene>
<organism evidence="1 2">
    <name type="scientific">Amycolatopsis suaedae</name>
    <dbReference type="NCBI Taxonomy" id="2510978"/>
    <lineage>
        <taxon>Bacteria</taxon>
        <taxon>Bacillati</taxon>
        <taxon>Actinomycetota</taxon>
        <taxon>Actinomycetes</taxon>
        <taxon>Pseudonocardiales</taxon>
        <taxon>Pseudonocardiaceae</taxon>
        <taxon>Amycolatopsis</taxon>
    </lineage>
</organism>